<protein>
    <recommendedName>
        <fullName evidence="5">ubiquitinyl hydrolase 1</fullName>
        <ecNumber evidence="5">3.4.19.12</ecNumber>
    </recommendedName>
</protein>
<evidence type="ECO:0000256" key="9">
    <source>
        <dbReference type="ARBA" id="ARBA00022723"/>
    </source>
</evidence>
<dbReference type="PROSITE" id="PS50245">
    <property type="entry name" value="CAP_GLY_2"/>
    <property type="match status" value="1"/>
</dbReference>
<evidence type="ECO:0000256" key="7">
    <source>
        <dbReference type="ARBA" id="ARBA00022553"/>
    </source>
</evidence>
<sequence>MASDYVQSPAPLLRKFILLNKQFGRALVHDAMDARVMVYKGELLEEIFDNVDGGSGHVLVTLISLDRKDIIVECDPRDLQEIGSYGVSLLRSVGDYEKRVELLKKNRLEDAYDFDEGADVTVLLGDMLFPGVIRYRGTLQGRGSGIFFGVELPDHPGHGQCDGSFHGEYYFRCAPLSGAFVAIDRLYARHPGSRPRSQPNDEMDYSATNDLLRRGLTVNPSAPPSNRTYEQSVNQATNRDGNRPSFDQPVNHNRGSDPDRQNGQSGYPAKAQEYDRRDVPPLPVRSDSRQMYPSLPTERSEPTSRSGFISAVEHEIKKSVSALAASTAGIGTQLLHSVRGQQSGTVTTPTDNYKPVAVAASILVKLPVNIGESVFVRSTNGNGNRQLARVRWIGRVSQFDERWLVLNLSIGKGSGLLNGEQLFVTRPNYAAFYPIESLMKIEDEANSVARHSNGTASFPPIDQLDRKPSYSEVTAKKAHSPGMGSLGDQQRPPQTQALSRAPAVRTQPALAIRFPSQEKQQPQPRPRSPNPTVTPSLSYQQLPKMPSSPTKHSEKVTKHSKIEESVTKTKISKKPATPSPDMSAADNRKLNGVAGFDSRGPFQNDSSRNGPTEPPDTYKPVSAAGVSSYGSSSGSAKTFITDALAIHSDGATVRATPLVPARSVDLPTYSNRMVVPSDRPSYQRDTSPAFRNEVSFTRSPPLVQQQHGVPSGGARLRCIDPLTQFGRGRGIQGHKNSCYMDATLFGMFAFSNVFDDILFRKRRKFDGEGFEEVQAILQEVIMKPLRNTLYVSAEDVMRLRECLANGSDVSGLTDQEKDPEEFLTSLLEHIIVIDPLLKMTTTEANWYTLFVEKNLDIKLPTIQELFDLSLVTSDVRLKEAPKCLILQTPRSGAQYKMYNNILPSPFLDITDAILGQPRTCCNCENLAVLECKECYGWMKDVLGLTSTAFCRDCFLNNHKRVDRQKHRPVDLAVIDSDRKPERVIMELFAVICIKTSHYVTFAKDGDGMWYFVDSMADRVGGDSGFNIPEMTPCPMVAAYLDPELGRKRLLERQEANIPLEEPIRRFFEDCYLCMYQPKSNCTDSRLGIPQWVNTPCDL</sequence>
<dbReference type="GO" id="GO:0005813">
    <property type="term" value="C:centrosome"/>
    <property type="evidence" value="ECO:0007669"/>
    <property type="project" value="UniProtKB-SubCell"/>
</dbReference>
<evidence type="ECO:0000256" key="2">
    <source>
        <dbReference type="ARBA" id="ARBA00004300"/>
    </source>
</evidence>
<gene>
    <name evidence="17" type="ORF">BV898_04908</name>
</gene>
<evidence type="ECO:0000256" key="8">
    <source>
        <dbReference type="ARBA" id="ARBA00022670"/>
    </source>
</evidence>
<dbReference type="SUPFAM" id="SSF74924">
    <property type="entry name" value="Cap-Gly domain"/>
    <property type="match status" value="2"/>
</dbReference>
<dbReference type="InterPro" id="IPR028889">
    <property type="entry name" value="USP"/>
</dbReference>
<feature type="compositionally biased region" description="Polar residues" evidence="14">
    <location>
        <begin position="601"/>
        <end position="610"/>
    </location>
</feature>
<feature type="compositionally biased region" description="Low complexity" evidence="14">
    <location>
        <begin position="621"/>
        <end position="632"/>
    </location>
</feature>
<evidence type="ECO:0000256" key="4">
    <source>
        <dbReference type="ARBA" id="ARBA00009085"/>
    </source>
</evidence>
<dbReference type="GO" id="GO:0046872">
    <property type="term" value="F:metal ion binding"/>
    <property type="evidence" value="ECO:0007669"/>
    <property type="project" value="UniProtKB-KW"/>
</dbReference>
<comment type="similarity">
    <text evidence="4">Belongs to the peptidase C19 family.</text>
</comment>
<dbReference type="OrthoDB" id="6287070at2759"/>
<keyword evidence="18" id="KW-1185">Reference proteome</keyword>
<evidence type="ECO:0000256" key="5">
    <source>
        <dbReference type="ARBA" id="ARBA00012759"/>
    </source>
</evidence>
<evidence type="ECO:0000313" key="17">
    <source>
        <dbReference type="EMBL" id="OQV21146.1"/>
    </source>
</evidence>
<keyword evidence="12" id="KW-0788">Thiol protease</keyword>
<feature type="compositionally biased region" description="Basic and acidic residues" evidence="14">
    <location>
        <begin position="551"/>
        <end position="567"/>
    </location>
</feature>
<evidence type="ECO:0000256" key="13">
    <source>
        <dbReference type="ARBA" id="ARBA00022833"/>
    </source>
</evidence>
<evidence type="ECO:0000256" key="3">
    <source>
        <dbReference type="ARBA" id="ARBA00004556"/>
    </source>
</evidence>
<proteinExistence type="inferred from homology"/>
<feature type="domain" description="USP" evidence="15">
    <location>
        <begin position="729"/>
        <end position="1042"/>
    </location>
</feature>
<dbReference type="GO" id="GO:0006508">
    <property type="term" value="P:proteolysis"/>
    <property type="evidence" value="ECO:0007669"/>
    <property type="project" value="UniProtKB-KW"/>
</dbReference>
<dbReference type="Gene3D" id="3.90.70.10">
    <property type="entry name" value="Cysteine proteinases"/>
    <property type="match status" value="1"/>
</dbReference>
<comment type="subcellular location">
    <subcellularLocation>
        <location evidence="2">Cytoplasm</location>
        <location evidence="2">Cytoskeleton</location>
        <location evidence="2">Microtubule organizing center</location>
        <location evidence="2">Centrosome</location>
    </subcellularLocation>
    <subcellularLocation>
        <location evidence="3">Cytoplasm</location>
        <location evidence="3">Perinuclear region</location>
    </subcellularLocation>
</comment>
<organism evidence="17 18">
    <name type="scientific">Hypsibius exemplaris</name>
    <name type="common">Freshwater tardigrade</name>
    <dbReference type="NCBI Taxonomy" id="2072580"/>
    <lineage>
        <taxon>Eukaryota</taxon>
        <taxon>Metazoa</taxon>
        <taxon>Ecdysozoa</taxon>
        <taxon>Tardigrada</taxon>
        <taxon>Eutardigrada</taxon>
        <taxon>Parachela</taxon>
        <taxon>Hypsibioidea</taxon>
        <taxon>Hypsibiidae</taxon>
        <taxon>Hypsibius</taxon>
    </lineage>
</organism>
<feature type="domain" description="CAP-Gly" evidence="16">
    <location>
        <begin position="145"/>
        <end position="182"/>
    </location>
</feature>
<dbReference type="PROSITE" id="PS50235">
    <property type="entry name" value="USP_3"/>
    <property type="match status" value="1"/>
</dbReference>
<reference evidence="18" key="1">
    <citation type="submission" date="2017-01" db="EMBL/GenBank/DDBJ databases">
        <title>Comparative genomics of anhydrobiosis in the tardigrade Hypsibius dujardini.</title>
        <authorList>
            <person name="Yoshida Y."/>
            <person name="Koutsovoulos G."/>
            <person name="Laetsch D."/>
            <person name="Stevens L."/>
            <person name="Kumar S."/>
            <person name="Horikawa D."/>
            <person name="Ishino K."/>
            <person name="Komine S."/>
            <person name="Tomita M."/>
            <person name="Blaxter M."/>
            <person name="Arakawa K."/>
        </authorList>
    </citation>
    <scope>NUCLEOTIDE SEQUENCE [LARGE SCALE GENOMIC DNA]</scope>
    <source>
        <strain evidence="18">Z151</strain>
    </source>
</reference>
<keyword evidence="8" id="KW-0645">Protease</keyword>
<dbReference type="SMART" id="SM01052">
    <property type="entry name" value="CAP_GLY"/>
    <property type="match status" value="2"/>
</dbReference>
<feature type="compositionally biased region" description="Polar residues" evidence="14">
    <location>
        <begin position="218"/>
        <end position="239"/>
    </location>
</feature>
<keyword evidence="13" id="KW-0862">Zinc</keyword>
<keyword evidence="7" id="KW-0597">Phosphoprotein</keyword>
<dbReference type="SUPFAM" id="SSF54001">
    <property type="entry name" value="Cysteine proteinases"/>
    <property type="match status" value="1"/>
</dbReference>
<evidence type="ECO:0000256" key="10">
    <source>
        <dbReference type="ARBA" id="ARBA00022786"/>
    </source>
</evidence>
<dbReference type="GO" id="GO:0048471">
    <property type="term" value="C:perinuclear region of cytoplasm"/>
    <property type="evidence" value="ECO:0007669"/>
    <property type="project" value="UniProtKB-SubCell"/>
</dbReference>
<feature type="compositionally biased region" description="Polar residues" evidence="14">
    <location>
        <begin position="487"/>
        <end position="498"/>
    </location>
</feature>
<keyword evidence="10" id="KW-0833">Ubl conjugation pathway</keyword>
<comment type="catalytic activity">
    <reaction evidence="1">
        <text>Thiol-dependent hydrolysis of ester, thioester, amide, peptide and isopeptide bonds formed by the C-terminal Gly of ubiquitin (a 76-residue protein attached to proteins as an intracellular targeting signal).</text>
        <dbReference type="EC" id="3.4.19.12"/>
    </reaction>
</comment>
<dbReference type="GO" id="GO:0004843">
    <property type="term" value="F:cysteine-type deubiquitinase activity"/>
    <property type="evidence" value="ECO:0007669"/>
    <property type="project" value="UniProtKB-EC"/>
</dbReference>
<dbReference type="InterPro" id="IPR038765">
    <property type="entry name" value="Papain-like_cys_pep_sf"/>
</dbReference>
<dbReference type="Gene3D" id="2.30.30.190">
    <property type="entry name" value="CAP Gly-rich-like domain"/>
    <property type="match status" value="2"/>
</dbReference>
<dbReference type="AlphaFoldDB" id="A0A1W0X128"/>
<dbReference type="Proteomes" id="UP000192578">
    <property type="component" value="Unassembled WGS sequence"/>
</dbReference>
<evidence type="ECO:0000259" key="16">
    <source>
        <dbReference type="PROSITE" id="PS50245"/>
    </source>
</evidence>
<name>A0A1W0X128_HYPEX</name>
<feature type="region of interest" description="Disordered" evidence="14">
    <location>
        <begin position="215"/>
        <end position="306"/>
    </location>
</feature>
<feature type="region of interest" description="Disordered" evidence="14">
    <location>
        <begin position="451"/>
        <end position="632"/>
    </location>
</feature>
<dbReference type="InterPro" id="IPR036859">
    <property type="entry name" value="CAP-Gly_dom_sf"/>
</dbReference>
<dbReference type="EMBL" id="MTYJ01000025">
    <property type="protein sequence ID" value="OQV21146.1"/>
    <property type="molecule type" value="Genomic_DNA"/>
</dbReference>
<evidence type="ECO:0000256" key="14">
    <source>
        <dbReference type="SAM" id="MobiDB-lite"/>
    </source>
</evidence>
<accession>A0A1W0X128</accession>
<keyword evidence="11 17" id="KW-0378">Hydrolase</keyword>
<evidence type="ECO:0000313" key="18">
    <source>
        <dbReference type="Proteomes" id="UP000192578"/>
    </source>
</evidence>
<keyword evidence="6" id="KW-0963">Cytoplasm</keyword>
<dbReference type="PANTHER" id="PTHR11830">
    <property type="entry name" value="40S RIBOSOMAL PROTEIN S3A"/>
    <property type="match status" value="1"/>
</dbReference>
<evidence type="ECO:0000259" key="15">
    <source>
        <dbReference type="PROSITE" id="PS50235"/>
    </source>
</evidence>
<evidence type="ECO:0000256" key="12">
    <source>
        <dbReference type="ARBA" id="ARBA00022807"/>
    </source>
</evidence>
<comment type="caution">
    <text evidence="17">The sequence shown here is derived from an EMBL/GenBank/DDBJ whole genome shotgun (WGS) entry which is preliminary data.</text>
</comment>
<keyword evidence="9" id="KW-0479">Metal-binding</keyword>
<evidence type="ECO:0000256" key="1">
    <source>
        <dbReference type="ARBA" id="ARBA00000707"/>
    </source>
</evidence>
<evidence type="ECO:0000256" key="11">
    <source>
        <dbReference type="ARBA" id="ARBA00022801"/>
    </source>
</evidence>
<dbReference type="EC" id="3.4.19.12" evidence="5"/>
<evidence type="ECO:0000256" key="6">
    <source>
        <dbReference type="ARBA" id="ARBA00022490"/>
    </source>
</evidence>
<dbReference type="InterPro" id="IPR000938">
    <property type="entry name" value="CAP-Gly_domain"/>
</dbReference>
<dbReference type="Pfam" id="PF01302">
    <property type="entry name" value="CAP_GLY"/>
    <property type="match status" value="1"/>
</dbReference>